<dbReference type="Pfam" id="PF13404">
    <property type="entry name" value="HTH_AsnC-type"/>
    <property type="match status" value="1"/>
</dbReference>
<evidence type="ECO:0000313" key="6">
    <source>
        <dbReference type="Proteomes" id="UP001056855"/>
    </source>
</evidence>
<dbReference type="PRINTS" id="PR00033">
    <property type="entry name" value="HTHASNC"/>
</dbReference>
<evidence type="ECO:0000256" key="2">
    <source>
        <dbReference type="ARBA" id="ARBA00023125"/>
    </source>
</evidence>
<dbReference type="AlphaFoldDB" id="A0A9E7N8Z8"/>
<keyword evidence="2" id="KW-0238">DNA-binding</keyword>
<dbReference type="Gene3D" id="1.10.10.10">
    <property type="entry name" value="Winged helix-like DNA-binding domain superfamily/Winged helix DNA-binding domain"/>
    <property type="match status" value="1"/>
</dbReference>
<dbReference type="InterPro" id="IPR019888">
    <property type="entry name" value="Tscrpt_reg_AsnC-like"/>
</dbReference>
<dbReference type="PANTHER" id="PTHR30154:SF34">
    <property type="entry name" value="TRANSCRIPTIONAL REGULATOR AZLB"/>
    <property type="match status" value="1"/>
</dbReference>
<evidence type="ECO:0000259" key="4">
    <source>
        <dbReference type="PROSITE" id="PS50956"/>
    </source>
</evidence>
<dbReference type="SUPFAM" id="SSF46785">
    <property type="entry name" value="Winged helix' DNA-binding domain"/>
    <property type="match status" value="1"/>
</dbReference>
<dbReference type="KEGG" id="sawl:NGM29_12285"/>
<accession>A0A9E7N8Z8</accession>
<dbReference type="InterPro" id="IPR011991">
    <property type="entry name" value="ArsR-like_HTH"/>
</dbReference>
<dbReference type="SMART" id="SM00344">
    <property type="entry name" value="HTH_ASNC"/>
    <property type="match status" value="1"/>
</dbReference>
<dbReference type="InterPro" id="IPR056526">
    <property type="entry name" value="TRASH_HVO_1752"/>
</dbReference>
<dbReference type="PANTHER" id="PTHR30154">
    <property type="entry name" value="LEUCINE-RESPONSIVE REGULATORY PROTEIN"/>
    <property type="match status" value="1"/>
</dbReference>
<dbReference type="SMART" id="SM00746">
    <property type="entry name" value="TRASH"/>
    <property type="match status" value="1"/>
</dbReference>
<name>A0A9E7N8Z8_9EURY</name>
<dbReference type="InterPro" id="IPR036390">
    <property type="entry name" value="WH_DNA-bd_sf"/>
</dbReference>
<dbReference type="InterPro" id="IPR011017">
    <property type="entry name" value="TRASH_dom"/>
</dbReference>
<gene>
    <name evidence="5" type="ORF">NGM29_12285</name>
</gene>
<evidence type="ECO:0000256" key="3">
    <source>
        <dbReference type="ARBA" id="ARBA00023163"/>
    </source>
</evidence>
<dbReference type="GO" id="GO:0005829">
    <property type="term" value="C:cytosol"/>
    <property type="evidence" value="ECO:0007669"/>
    <property type="project" value="TreeGrafter"/>
</dbReference>
<keyword evidence="1" id="KW-0805">Transcription regulation</keyword>
<keyword evidence="3" id="KW-0804">Transcription</keyword>
<feature type="domain" description="HTH asnC-type" evidence="4">
    <location>
        <begin position="4"/>
        <end position="67"/>
    </location>
</feature>
<dbReference type="CDD" id="cd00090">
    <property type="entry name" value="HTH_ARSR"/>
    <property type="match status" value="1"/>
</dbReference>
<reference evidence="5" key="1">
    <citation type="submission" date="2022-06" db="EMBL/GenBank/DDBJ databases">
        <title>Diverse halophilic archaea isolated from saline environments.</title>
        <authorList>
            <person name="Cui H.-L."/>
        </authorList>
    </citation>
    <scope>NUCLEOTIDE SEQUENCE</scope>
    <source>
        <strain evidence="5">WLHS1</strain>
    </source>
</reference>
<dbReference type="Pfam" id="PF24273">
    <property type="entry name" value="TRASH_HVO_1752_C"/>
    <property type="match status" value="1"/>
</dbReference>
<dbReference type="GO" id="GO:0043200">
    <property type="term" value="P:response to amino acid"/>
    <property type="evidence" value="ECO:0007669"/>
    <property type="project" value="TreeGrafter"/>
</dbReference>
<dbReference type="RefSeq" id="WP_254156539.1">
    <property type="nucleotide sequence ID" value="NZ_CP100355.1"/>
</dbReference>
<dbReference type="InterPro" id="IPR036388">
    <property type="entry name" value="WH-like_DNA-bd_sf"/>
</dbReference>
<evidence type="ECO:0000256" key="1">
    <source>
        <dbReference type="ARBA" id="ARBA00023015"/>
    </source>
</evidence>
<dbReference type="GO" id="GO:0043565">
    <property type="term" value="F:sequence-specific DNA binding"/>
    <property type="evidence" value="ECO:0007669"/>
    <property type="project" value="InterPro"/>
</dbReference>
<dbReference type="PROSITE" id="PS50956">
    <property type="entry name" value="HTH_ASNC_2"/>
    <property type="match status" value="1"/>
</dbReference>
<proteinExistence type="predicted"/>
<sequence length="195" mass="21270">MRTLDKIDIEILHHLVADARQPYSEIAERIDVSAPTVSNRVDRLVDIGVIDGFTVDVDRSTVSAGTEVLIDCTLSPDADDRIADRLASLEAIEHVFVTADGRVLATATVSQARIRAVLAGAVDLESLDSYRVHLLEDRHWSPSIASSNLAFTCDECSNRVTDDGVSITTDDDRYHFCCPSCRSAFEESATISESA</sequence>
<keyword evidence="6" id="KW-1185">Reference proteome</keyword>
<dbReference type="GeneID" id="73290837"/>
<evidence type="ECO:0000313" key="5">
    <source>
        <dbReference type="EMBL" id="UTF52563.1"/>
    </source>
</evidence>
<dbReference type="Proteomes" id="UP001056855">
    <property type="component" value="Chromosome"/>
</dbReference>
<dbReference type="InterPro" id="IPR000485">
    <property type="entry name" value="AsnC-type_HTH_dom"/>
</dbReference>
<protein>
    <submittedName>
        <fullName evidence="5">AsnC family transcriptional regulator</fullName>
    </submittedName>
</protein>
<organism evidence="5 6">
    <name type="scientific">Natronosalvus rutilus</name>
    <dbReference type="NCBI Taxonomy" id="2953753"/>
    <lineage>
        <taxon>Archaea</taxon>
        <taxon>Methanobacteriati</taxon>
        <taxon>Methanobacteriota</taxon>
        <taxon>Stenosarchaea group</taxon>
        <taxon>Halobacteria</taxon>
        <taxon>Halobacteriales</taxon>
        <taxon>Natrialbaceae</taxon>
        <taxon>Natronosalvus</taxon>
    </lineage>
</organism>
<dbReference type="EMBL" id="CP100355">
    <property type="protein sequence ID" value="UTF52563.1"/>
    <property type="molecule type" value="Genomic_DNA"/>
</dbReference>